<organism evidence="3 4">
    <name type="scientific">Paractinoplanes tereljensis</name>
    <dbReference type="NCBI Taxonomy" id="571912"/>
    <lineage>
        <taxon>Bacteria</taxon>
        <taxon>Bacillati</taxon>
        <taxon>Actinomycetota</taxon>
        <taxon>Actinomycetes</taxon>
        <taxon>Micromonosporales</taxon>
        <taxon>Micromonosporaceae</taxon>
        <taxon>Paractinoplanes</taxon>
    </lineage>
</organism>
<evidence type="ECO:0000313" key="3">
    <source>
        <dbReference type="EMBL" id="GIF25008.1"/>
    </source>
</evidence>
<evidence type="ECO:0000256" key="2">
    <source>
        <dbReference type="SAM" id="Phobius"/>
    </source>
</evidence>
<sequence>MAAALGAVALLASLVSEWQVTTVDAAVFGSENDVGDRLVPTDLTDLGAFGAAILVGLFPLVVSVVLTMFGPPAGRRWARLAGLSVGGTLLGLLFALAVSLGGQSRVVPYLYSMSMNPDQMQIGYGRGLWCAFAGVGFAVLALYLADRHTPAPVADEPAAEEPPAVWSWRRPSGADEQVVPDAPLELTVGPAKPFTLLRDDRDKPSGS</sequence>
<accession>A0A919TVN1</accession>
<keyword evidence="2" id="KW-1133">Transmembrane helix</keyword>
<gene>
    <name evidence="3" type="ORF">Ate02nite_77380</name>
</gene>
<evidence type="ECO:0000313" key="4">
    <source>
        <dbReference type="Proteomes" id="UP000623608"/>
    </source>
</evidence>
<dbReference type="AlphaFoldDB" id="A0A919TVN1"/>
<feature type="transmembrane region" description="Helical" evidence="2">
    <location>
        <begin position="49"/>
        <end position="69"/>
    </location>
</feature>
<feature type="compositionally biased region" description="Low complexity" evidence="1">
    <location>
        <begin position="153"/>
        <end position="165"/>
    </location>
</feature>
<evidence type="ECO:0000256" key="1">
    <source>
        <dbReference type="SAM" id="MobiDB-lite"/>
    </source>
</evidence>
<feature type="transmembrane region" description="Helical" evidence="2">
    <location>
        <begin position="122"/>
        <end position="145"/>
    </location>
</feature>
<name>A0A919TVN1_9ACTN</name>
<reference evidence="3" key="1">
    <citation type="submission" date="2021-01" db="EMBL/GenBank/DDBJ databases">
        <title>Whole genome shotgun sequence of Actinoplanes tereljensis NBRC 105297.</title>
        <authorList>
            <person name="Komaki H."/>
            <person name="Tamura T."/>
        </authorList>
    </citation>
    <scope>NUCLEOTIDE SEQUENCE</scope>
    <source>
        <strain evidence="3">NBRC 105297</strain>
    </source>
</reference>
<dbReference type="Proteomes" id="UP000623608">
    <property type="component" value="Unassembled WGS sequence"/>
</dbReference>
<keyword evidence="4" id="KW-1185">Reference proteome</keyword>
<feature type="transmembrane region" description="Helical" evidence="2">
    <location>
        <begin position="81"/>
        <end position="102"/>
    </location>
</feature>
<dbReference type="EMBL" id="BOMY01000050">
    <property type="protein sequence ID" value="GIF25008.1"/>
    <property type="molecule type" value="Genomic_DNA"/>
</dbReference>
<keyword evidence="2" id="KW-0472">Membrane</keyword>
<proteinExistence type="predicted"/>
<protein>
    <submittedName>
        <fullName evidence="3">Uncharacterized protein</fullName>
    </submittedName>
</protein>
<keyword evidence="2" id="KW-0812">Transmembrane</keyword>
<comment type="caution">
    <text evidence="3">The sequence shown here is derived from an EMBL/GenBank/DDBJ whole genome shotgun (WGS) entry which is preliminary data.</text>
</comment>
<feature type="region of interest" description="Disordered" evidence="1">
    <location>
        <begin position="153"/>
        <end position="174"/>
    </location>
</feature>